<organism evidence="5 6">
    <name type="scientific">Erpetoichthys calabaricus</name>
    <name type="common">Rope fish</name>
    <name type="synonym">Calamoichthys calabaricus</name>
    <dbReference type="NCBI Taxonomy" id="27687"/>
    <lineage>
        <taxon>Eukaryota</taxon>
        <taxon>Metazoa</taxon>
        <taxon>Chordata</taxon>
        <taxon>Craniata</taxon>
        <taxon>Vertebrata</taxon>
        <taxon>Euteleostomi</taxon>
        <taxon>Actinopterygii</taxon>
        <taxon>Polypteriformes</taxon>
        <taxon>Polypteridae</taxon>
        <taxon>Erpetoichthys</taxon>
    </lineage>
</organism>
<dbReference type="AlphaFoldDB" id="A0A8C4X7C8"/>
<evidence type="ECO:0000256" key="2">
    <source>
        <dbReference type="SAM" id="Phobius"/>
    </source>
</evidence>
<feature type="chain" id="PRO_5034538722" evidence="3">
    <location>
        <begin position="19"/>
        <end position="356"/>
    </location>
</feature>
<feature type="transmembrane region" description="Helical" evidence="2">
    <location>
        <begin position="227"/>
        <end position="252"/>
    </location>
</feature>
<feature type="compositionally biased region" description="Polar residues" evidence="1">
    <location>
        <begin position="269"/>
        <end position="282"/>
    </location>
</feature>
<dbReference type="SMART" id="SM00409">
    <property type="entry name" value="IG"/>
    <property type="match status" value="1"/>
</dbReference>
<feature type="domain" description="Immunoglobulin" evidence="4">
    <location>
        <begin position="25"/>
        <end position="121"/>
    </location>
</feature>
<dbReference type="Ensembl" id="ENSECRT00000011102.1">
    <property type="protein sequence ID" value="ENSECRP00000010925.1"/>
    <property type="gene ID" value="ENSECRG00000007261.1"/>
</dbReference>
<dbReference type="InterPro" id="IPR003599">
    <property type="entry name" value="Ig_sub"/>
</dbReference>
<feature type="signal peptide" evidence="3">
    <location>
        <begin position="1"/>
        <end position="18"/>
    </location>
</feature>
<gene>
    <name evidence="5" type="primary">igsf5b</name>
</gene>
<reference evidence="5" key="1">
    <citation type="submission" date="2021-06" db="EMBL/GenBank/DDBJ databases">
        <authorList>
            <consortium name="Wellcome Sanger Institute Data Sharing"/>
        </authorList>
    </citation>
    <scope>NUCLEOTIDE SEQUENCE [LARGE SCALE GENOMIC DNA]</scope>
</reference>
<name>A0A8C4X7C8_ERPCA</name>
<dbReference type="InterPro" id="IPR013783">
    <property type="entry name" value="Ig-like_fold"/>
</dbReference>
<protein>
    <submittedName>
        <fullName evidence="5">Immunoglobulin superfamily, member 5b</fullName>
    </submittedName>
</protein>
<keyword evidence="2" id="KW-1133">Transmembrane helix</keyword>
<evidence type="ECO:0000256" key="1">
    <source>
        <dbReference type="SAM" id="MobiDB-lite"/>
    </source>
</evidence>
<dbReference type="SUPFAM" id="SSF48726">
    <property type="entry name" value="Immunoglobulin"/>
    <property type="match status" value="2"/>
</dbReference>
<keyword evidence="6" id="KW-1185">Reference proteome</keyword>
<keyword evidence="3" id="KW-0732">Signal</keyword>
<evidence type="ECO:0000259" key="4">
    <source>
        <dbReference type="SMART" id="SM00409"/>
    </source>
</evidence>
<dbReference type="Gene3D" id="2.60.40.10">
    <property type="entry name" value="Immunoglobulins"/>
    <property type="match status" value="2"/>
</dbReference>
<sequence>MMYCVASILLLFTAGIASEKILQGPKNAAVLENGTASFNCTLTRNWQVLIWMLRSSLVLTVIENFGPIETLGHFTSRNYTNGDSLILELIISEVSLNNSGVVACKLQGGGTAEANLFVQVNGTLAITNHNLVVVKNTSQLITCQAIGWLPIPEIKWKTNGTLMKSYSNNSILRSDHLYDTINTLKVHPLFDMEIECIASISALPEPLIDRVHVTVIAENGETRFDRAVLIAVTVTISVLTVIILLIIGLVLFCKRKKEPGSSYQDKKSSATQEQTQNGSASMDWNKGGQVNLAYSTENSSGTYSGDLSRNQNMSFSNSKVSDVRNISTDDSMDFVNSHYSAQHSLSPKKIRHLTVV</sequence>
<dbReference type="GeneTree" id="ENSGT00940000165615"/>
<reference evidence="5" key="3">
    <citation type="submission" date="2025-09" db="UniProtKB">
        <authorList>
            <consortium name="Ensembl"/>
        </authorList>
    </citation>
    <scope>IDENTIFICATION</scope>
</reference>
<feature type="region of interest" description="Disordered" evidence="1">
    <location>
        <begin position="259"/>
        <end position="286"/>
    </location>
</feature>
<dbReference type="PANTHER" id="PTHR44991:SF1">
    <property type="entry name" value="IMMUNOGLOBULIN SUPERFAMILY MEMBER 5"/>
    <property type="match status" value="1"/>
</dbReference>
<evidence type="ECO:0000256" key="3">
    <source>
        <dbReference type="SAM" id="SignalP"/>
    </source>
</evidence>
<accession>A0A8C4X7C8</accession>
<evidence type="ECO:0000313" key="5">
    <source>
        <dbReference type="Ensembl" id="ENSECRP00000010925.1"/>
    </source>
</evidence>
<keyword evidence="2" id="KW-0472">Membrane</keyword>
<proteinExistence type="predicted"/>
<evidence type="ECO:0000313" key="6">
    <source>
        <dbReference type="Proteomes" id="UP000694620"/>
    </source>
</evidence>
<dbReference type="PANTHER" id="PTHR44991">
    <property type="entry name" value="IMMUNOGLOBULIN SUPERFAMILY MEMBER 5"/>
    <property type="match status" value="1"/>
</dbReference>
<keyword evidence="2" id="KW-0812">Transmembrane</keyword>
<dbReference type="InterPro" id="IPR036179">
    <property type="entry name" value="Ig-like_dom_sf"/>
</dbReference>
<dbReference type="Proteomes" id="UP000694620">
    <property type="component" value="Chromosome 4"/>
</dbReference>
<reference evidence="5" key="2">
    <citation type="submission" date="2025-08" db="UniProtKB">
        <authorList>
            <consortium name="Ensembl"/>
        </authorList>
    </citation>
    <scope>IDENTIFICATION</scope>
</reference>